<evidence type="ECO:0000256" key="4">
    <source>
        <dbReference type="ARBA" id="ARBA00022692"/>
    </source>
</evidence>
<dbReference type="InParanoid" id="A0A1Y1Z7J4"/>
<dbReference type="InterPro" id="IPR005829">
    <property type="entry name" value="Sugar_transporter_CS"/>
</dbReference>
<dbReference type="PANTHER" id="PTHR23503:SF8">
    <property type="entry name" value="FACILITATED GLUCOSE TRANSPORTER PROTEIN 1"/>
    <property type="match status" value="1"/>
</dbReference>
<evidence type="ECO:0000256" key="7">
    <source>
        <dbReference type="RuleBase" id="RU003346"/>
    </source>
</evidence>
<evidence type="ECO:0000313" key="11">
    <source>
        <dbReference type="Proteomes" id="UP000193498"/>
    </source>
</evidence>
<feature type="transmembrane region" description="Helical" evidence="8">
    <location>
        <begin position="253"/>
        <end position="273"/>
    </location>
</feature>
<evidence type="ECO:0000313" key="10">
    <source>
        <dbReference type="EMBL" id="ORY06268.1"/>
    </source>
</evidence>
<feature type="transmembrane region" description="Helical" evidence="8">
    <location>
        <begin position="56"/>
        <end position="79"/>
    </location>
</feature>
<keyword evidence="11" id="KW-1185">Reference proteome</keyword>
<keyword evidence="6 8" id="KW-0472">Membrane</keyword>
<feature type="transmembrane region" description="Helical" evidence="8">
    <location>
        <begin position="222"/>
        <end position="241"/>
    </location>
</feature>
<dbReference type="STRING" id="1314790.A0A1Y1Z7J4"/>
<dbReference type="PROSITE" id="PS00217">
    <property type="entry name" value="SUGAR_TRANSPORT_2"/>
    <property type="match status" value="1"/>
</dbReference>
<dbReference type="NCBIfam" id="TIGR00879">
    <property type="entry name" value="SP"/>
    <property type="match status" value="1"/>
</dbReference>
<protein>
    <submittedName>
        <fullName evidence="10">General substrate transporter</fullName>
    </submittedName>
</protein>
<comment type="subcellular location">
    <subcellularLocation>
        <location evidence="1">Membrane</location>
        <topology evidence="1">Multi-pass membrane protein</topology>
    </subcellularLocation>
</comment>
<dbReference type="GO" id="GO:0016020">
    <property type="term" value="C:membrane"/>
    <property type="evidence" value="ECO:0007669"/>
    <property type="project" value="UniProtKB-SubCell"/>
</dbReference>
<evidence type="ECO:0000256" key="1">
    <source>
        <dbReference type="ARBA" id="ARBA00004141"/>
    </source>
</evidence>
<comment type="similarity">
    <text evidence="2 7">Belongs to the major facilitator superfamily. Sugar transporter (TC 2.A.1.1) family.</text>
</comment>
<feature type="transmembrane region" description="Helical" evidence="8">
    <location>
        <begin position="85"/>
        <end position="106"/>
    </location>
</feature>
<feature type="transmembrane region" description="Helical" evidence="8">
    <location>
        <begin position="279"/>
        <end position="298"/>
    </location>
</feature>
<dbReference type="GO" id="GO:0015149">
    <property type="term" value="F:hexose transmembrane transporter activity"/>
    <property type="evidence" value="ECO:0007669"/>
    <property type="project" value="TreeGrafter"/>
</dbReference>
<dbReference type="SUPFAM" id="SSF103473">
    <property type="entry name" value="MFS general substrate transporter"/>
    <property type="match status" value="1"/>
</dbReference>
<evidence type="ECO:0000256" key="3">
    <source>
        <dbReference type="ARBA" id="ARBA00022448"/>
    </source>
</evidence>
<dbReference type="InterPro" id="IPR005828">
    <property type="entry name" value="MFS_sugar_transport-like"/>
</dbReference>
<dbReference type="Gene3D" id="1.20.1250.20">
    <property type="entry name" value="MFS general substrate transporter like domains"/>
    <property type="match status" value="1"/>
</dbReference>
<evidence type="ECO:0000256" key="6">
    <source>
        <dbReference type="ARBA" id="ARBA00023136"/>
    </source>
</evidence>
<keyword evidence="3 7" id="KW-0813">Transport</keyword>
<keyword evidence="4 8" id="KW-0812">Transmembrane</keyword>
<dbReference type="Pfam" id="PF00083">
    <property type="entry name" value="Sugar_tr"/>
    <property type="match status" value="1"/>
</dbReference>
<dbReference type="InterPro" id="IPR036259">
    <property type="entry name" value="MFS_trans_sf"/>
</dbReference>
<dbReference type="PROSITE" id="PS50850">
    <property type="entry name" value="MFS"/>
    <property type="match status" value="1"/>
</dbReference>
<comment type="caution">
    <text evidence="10">The sequence shown here is derived from an EMBL/GenBank/DDBJ whole genome shotgun (WGS) entry which is preliminary data.</text>
</comment>
<dbReference type="PROSITE" id="PS00216">
    <property type="entry name" value="SUGAR_TRANSPORT_1"/>
    <property type="match status" value="1"/>
</dbReference>
<dbReference type="AlphaFoldDB" id="A0A1Y1Z7J4"/>
<accession>A0A1Y1Z7J4</accession>
<evidence type="ECO:0000259" key="9">
    <source>
        <dbReference type="PROSITE" id="PS50850"/>
    </source>
</evidence>
<evidence type="ECO:0000256" key="2">
    <source>
        <dbReference type="ARBA" id="ARBA00010992"/>
    </source>
</evidence>
<dbReference type="PRINTS" id="PR00171">
    <property type="entry name" value="SUGRTRNSPORT"/>
</dbReference>
<reference evidence="10 11" key="1">
    <citation type="submission" date="2016-07" db="EMBL/GenBank/DDBJ databases">
        <title>Pervasive Adenine N6-methylation of Active Genes in Fungi.</title>
        <authorList>
            <consortium name="DOE Joint Genome Institute"/>
            <person name="Mondo S.J."/>
            <person name="Dannebaum R.O."/>
            <person name="Kuo R.C."/>
            <person name="Labutti K."/>
            <person name="Haridas S."/>
            <person name="Kuo A."/>
            <person name="Salamov A."/>
            <person name="Ahrendt S.R."/>
            <person name="Lipzen A."/>
            <person name="Sullivan W."/>
            <person name="Andreopoulos W.B."/>
            <person name="Clum A."/>
            <person name="Lindquist E."/>
            <person name="Daum C."/>
            <person name="Ramamoorthy G.K."/>
            <person name="Gryganskyi A."/>
            <person name="Culley D."/>
            <person name="Magnuson J.K."/>
            <person name="James T.Y."/>
            <person name="O'Malley M.A."/>
            <person name="Stajich J.E."/>
            <person name="Spatafora J.W."/>
            <person name="Visel A."/>
            <person name="Grigoriev I.V."/>
        </authorList>
    </citation>
    <scope>NUCLEOTIDE SEQUENCE [LARGE SCALE GENOMIC DNA]</scope>
    <source>
        <strain evidence="10 11">CBS 931.73</strain>
    </source>
</reference>
<dbReference type="PANTHER" id="PTHR23503">
    <property type="entry name" value="SOLUTE CARRIER FAMILY 2"/>
    <property type="match status" value="1"/>
</dbReference>
<feature type="transmembrane region" description="Helical" evidence="8">
    <location>
        <begin position="20"/>
        <end position="44"/>
    </location>
</feature>
<dbReference type="EMBL" id="MCFE01000017">
    <property type="protein sequence ID" value="ORY06268.1"/>
    <property type="molecule type" value="Genomic_DNA"/>
</dbReference>
<organism evidence="10 11">
    <name type="scientific">Basidiobolus meristosporus CBS 931.73</name>
    <dbReference type="NCBI Taxonomy" id="1314790"/>
    <lineage>
        <taxon>Eukaryota</taxon>
        <taxon>Fungi</taxon>
        <taxon>Fungi incertae sedis</taxon>
        <taxon>Zoopagomycota</taxon>
        <taxon>Entomophthoromycotina</taxon>
        <taxon>Basidiobolomycetes</taxon>
        <taxon>Basidiobolales</taxon>
        <taxon>Basidiobolaceae</taxon>
        <taxon>Basidiobolus</taxon>
    </lineage>
</organism>
<feature type="transmembrane region" description="Helical" evidence="8">
    <location>
        <begin position="310"/>
        <end position="334"/>
    </location>
</feature>
<feature type="domain" description="Major facilitator superfamily (MFS) profile" evidence="9">
    <location>
        <begin position="1"/>
        <end position="368"/>
    </location>
</feature>
<keyword evidence="5 8" id="KW-1133">Transmembrane helix</keyword>
<evidence type="ECO:0000256" key="5">
    <source>
        <dbReference type="ARBA" id="ARBA00022989"/>
    </source>
</evidence>
<evidence type="ECO:0000256" key="8">
    <source>
        <dbReference type="SAM" id="Phobius"/>
    </source>
</evidence>
<dbReference type="Proteomes" id="UP000193498">
    <property type="component" value="Unassembled WGS sequence"/>
</dbReference>
<proteinExistence type="inferred from homology"/>
<dbReference type="OrthoDB" id="4540492at2759"/>
<dbReference type="InterPro" id="IPR003663">
    <property type="entry name" value="Sugar/inositol_transpt"/>
</dbReference>
<name>A0A1Y1Z7J4_9FUNG</name>
<gene>
    <name evidence="10" type="ORF">K493DRAFT_296017</name>
</gene>
<dbReference type="InterPro" id="IPR020846">
    <property type="entry name" value="MFS_dom"/>
</dbReference>
<sequence length="374" mass="40367">MANNIFFIAAGLLQGLAPNIPALIIGRLISGIGGGSACVLVPTYNSEIATRRYRGALGVLTQIFMTTGTLVSQALGLVLNTIPGWRVLFGLSAVAAVIQSILLPFCTETPYWYIHKGRYDDAREALQRLRPGCSIDHEFDELRVFSKSDDDDGRRSVLGDDEVVDQPGEHRSLGFREILAAPFIRRRLFIALIIHVIQQLSGINGILLYSSSIFRDSFGELNAIYITVGAAALMVVMTIMSSTLIDHVGRKPLLLIGDILISISLALLVIGSVCVINTLVVISVALFICGFAIGVGPIPWMITPELLPPAAVGSGTSAATVVNWFCNFCVGFAFPSLQVALKGWTFLPFTILTAISAVYIAMFVPETKAKETQH</sequence>
<dbReference type="InterPro" id="IPR045263">
    <property type="entry name" value="GLUT"/>
</dbReference>
<feature type="transmembrane region" description="Helical" evidence="8">
    <location>
        <begin position="346"/>
        <end position="364"/>
    </location>
</feature>